<keyword evidence="2" id="KW-1185">Reference proteome</keyword>
<evidence type="ECO:0000313" key="1">
    <source>
        <dbReference type="EMBL" id="EXC19481.1"/>
    </source>
</evidence>
<dbReference type="AlphaFoldDB" id="W9SNW5"/>
<organism evidence="1 2">
    <name type="scientific">Morus notabilis</name>
    <dbReference type="NCBI Taxonomy" id="981085"/>
    <lineage>
        <taxon>Eukaryota</taxon>
        <taxon>Viridiplantae</taxon>
        <taxon>Streptophyta</taxon>
        <taxon>Embryophyta</taxon>
        <taxon>Tracheophyta</taxon>
        <taxon>Spermatophyta</taxon>
        <taxon>Magnoliopsida</taxon>
        <taxon>eudicotyledons</taxon>
        <taxon>Gunneridae</taxon>
        <taxon>Pentapetalae</taxon>
        <taxon>rosids</taxon>
        <taxon>fabids</taxon>
        <taxon>Rosales</taxon>
        <taxon>Moraceae</taxon>
        <taxon>Moreae</taxon>
        <taxon>Morus</taxon>
    </lineage>
</organism>
<dbReference type="EMBL" id="KE345870">
    <property type="protein sequence ID" value="EXC19481.1"/>
    <property type="molecule type" value="Genomic_DNA"/>
</dbReference>
<name>W9SNW5_9ROSA</name>
<sequence>MQRTDLPLKQLNQQNAEKNFHQFAEPNIAKTAPLDLLIHRSYANERNAVTNSCIYIYLQLSTRRGQPSRRGTTTQVWIVSDVLHNSKSLEVVKREDKVIDVRIV</sequence>
<gene>
    <name evidence="1" type="ORF">L484_014111</name>
</gene>
<evidence type="ECO:0000313" key="2">
    <source>
        <dbReference type="Proteomes" id="UP000030645"/>
    </source>
</evidence>
<reference evidence="2" key="1">
    <citation type="submission" date="2013-01" db="EMBL/GenBank/DDBJ databases">
        <title>Draft Genome Sequence of a Mulberry Tree, Morus notabilis C.K. Schneid.</title>
        <authorList>
            <person name="He N."/>
            <person name="Zhao S."/>
        </authorList>
    </citation>
    <scope>NUCLEOTIDE SEQUENCE</scope>
</reference>
<accession>W9SNW5</accession>
<dbReference type="Proteomes" id="UP000030645">
    <property type="component" value="Unassembled WGS sequence"/>
</dbReference>
<proteinExistence type="predicted"/>
<protein>
    <submittedName>
        <fullName evidence="1">Uncharacterized protein</fullName>
    </submittedName>
</protein>